<protein>
    <submittedName>
        <fullName evidence="1">Uncharacterized protein</fullName>
    </submittedName>
</protein>
<reference evidence="1 2" key="1">
    <citation type="submission" date="2018-05" db="EMBL/GenBank/DDBJ databases">
        <title>Freshwater and sediment microbial communities from various areas in North America, analyzing microbe dynamics in response to fracking.</title>
        <authorList>
            <person name="Lamendella R."/>
        </authorList>
    </citation>
    <scope>NUCLEOTIDE SEQUENCE [LARGE SCALE GENOMIC DNA]</scope>
    <source>
        <strain evidence="1 2">15_TX</strain>
    </source>
</reference>
<name>A0A2V2ZIV4_9BACI</name>
<sequence>MITMIISFLFHDRYISMKEKQTNELYEKQSSFLSRVLH</sequence>
<evidence type="ECO:0000313" key="2">
    <source>
        <dbReference type="Proteomes" id="UP000247150"/>
    </source>
</evidence>
<proteinExistence type="predicted"/>
<evidence type="ECO:0000313" key="1">
    <source>
        <dbReference type="EMBL" id="PWW19875.1"/>
    </source>
</evidence>
<dbReference type="AlphaFoldDB" id="A0A2V2ZIV4"/>
<comment type="caution">
    <text evidence="1">The sequence shown here is derived from an EMBL/GenBank/DDBJ whole genome shotgun (WGS) entry which is preliminary data.</text>
</comment>
<accession>A0A2V2ZIV4</accession>
<gene>
    <name evidence="1" type="ORF">DFO73_11869</name>
</gene>
<dbReference type="Proteomes" id="UP000247150">
    <property type="component" value="Unassembled WGS sequence"/>
</dbReference>
<dbReference type="EMBL" id="QGTW01000018">
    <property type="protein sequence ID" value="PWW19875.1"/>
    <property type="molecule type" value="Genomic_DNA"/>
</dbReference>
<organism evidence="1 2">
    <name type="scientific">Cytobacillus oceanisediminis</name>
    <dbReference type="NCBI Taxonomy" id="665099"/>
    <lineage>
        <taxon>Bacteria</taxon>
        <taxon>Bacillati</taxon>
        <taxon>Bacillota</taxon>
        <taxon>Bacilli</taxon>
        <taxon>Bacillales</taxon>
        <taxon>Bacillaceae</taxon>
        <taxon>Cytobacillus</taxon>
    </lineage>
</organism>